<feature type="chain" id="PRO_5024427808" description="Fibronectin type III-like domain-containing protein" evidence="5">
    <location>
        <begin position="21"/>
        <end position="820"/>
    </location>
</feature>
<keyword evidence="2" id="KW-0378">Hydrolase</keyword>
<dbReference type="Pfam" id="PF01915">
    <property type="entry name" value="Glyco_hydro_3_C"/>
    <property type="match status" value="1"/>
</dbReference>
<dbReference type="InterPro" id="IPR017853">
    <property type="entry name" value="GH"/>
</dbReference>
<dbReference type="SUPFAM" id="SSF52279">
    <property type="entry name" value="Beta-D-glucan exohydrolase, C-terminal domain"/>
    <property type="match status" value="1"/>
</dbReference>
<evidence type="ECO:0000259" key="6">
    <source>
        <dbReference type="SMART" id="SM01217"/>
    </source>
</evidence>
<dbReference type="FunFam" id="3.40.50.1700:FF:000009">
    <property type="entry name" value="Periplasmic beta-glucosidase"/>
    <property type="match status" value="1"/>
</dbReference>
<evidence type="ECO:0000256" key="3">
    <source>
        <dbReference type="ARBA" id="ARBA00023295"/>
    </source>
</evidence>
<dbReference type="Pfam" id="PF14310">
    <property type="entry name" value="Fn3-like"/>
    <property type="match status" value="1"/>
</dbReference>
<feature type="region of interest" description="Disordered" evidence="4">
    <location>
        <begin position="20"/>
        <end position="65"/>
    </location>
</feature>
<dbReference type="InterPro" id="IPR051915">
    <property type="entry name" value="Cellulose_Degrad_GH3"/>
</dbReference>
<dbReference type="InterPro" id="IPR002772">
    <property type="entry name" value="Glyco_hydro_3_C"/>
</dbReference>
<evidence type="ECO:0000313" key="7">
    <source>
        <dbReference type="EMBL" id="KAB5591803.1"/>
    </source>
</evidence>
<dbReference type="InterPro" id="IPR013783">
    <property type="entry name" value="Ig-like_fold"/>
</dbReference>
<dbReference type="Gene3D" id="3.20.20.300">
    <property type="entry name" value="Glycoside hydrolase, family 3, N-terminal domain"/>
    <property type="match status" value="1"/>
</dbReference>
<organism evidence="7 8">
    <name type="scientific">Ceratobasidium theobromae</name>
    <dbReference type="NCBI Taxonomy" id="1582974"/>
    <lineage>
        <taxon>Eukaryota</taxon>
        <taxon>Fungi</taxon>
        <taxon>Dikarya</taxon>
        <taxon>Basidiomycota</taxon>
        <taxon>Agaricomycotina</taxon>
        <taxon>Agaricomycetes</taxon>
        <taxon>Cantharellales</taxon>
        <taxon>Ceratobasidiaceae</taxon>
        <taxon>Ceratobasidium</taxon>
    </lineage>
</organism>
<dbReference type="InterPro" id="IPR001764">
    <property type="entry name" value="Glyco_hydro_3_N"/>
</dbReference>
<dbReference type="Gene3D" id="2.60.40.10">
    <property type="entry name" value="Immunoglobulins"/>
    <property type="match status" value="1"/>
</dbReference>
<comment type="similarity">
    <text evidence="1">Belongs to the glycosyl hydrolase 3 family.</text>
</comment>
<dbReference type="InterPro" id="IPR036881">
    <property type="entry name" value="Glyco_hydro_3_C_sf"/>
</dbReference>
<gene>
    <name evidence="7" type="ORF">CTheo_4749</name>
</gene>
<feature type="domain" description="Fibronectin type III-like" evidence="6">
    <location>
        <begin position="740"/>
        <end position="809"/>
    </location>
</feature>
<dbReference type="EMBL" id="SSOP01000088">
    <property type="protein sequence ID" value="KAB5591803.1"/>
    <property type="molecule type" value="Genomic_DNA"/>
</dbReference>
<comment type="caution">
    <text evidence="7">The sequence shown here is derived from an EMBL/GenBank/DDBJ whole genome shotgun (WGS) entry which is preliminary data.</text>
</comment>
<dbReference type="Gene3D" id="3.40.50.1700">
    <property type="entry name" value="Glycoside hydrolase family 3 C-terminal domain"/>
    <property type="match status" value="1"/>
</dbReference>
<keyword evidence="5" id="KW-0732">Signal</keyword>
<evidence type="ECO:0000256" key="4">
    <source>
        <dbReference type="SAM" id="MobiDB-lite"/>
    </source>
</evidence>
<evidence type="ECO:0000256" key="5">
    <source>
        <dbReference type="SAM" id="SignalP"/>
    </source>
</evidence>
<evidence type="ECO:0000256" key="1">
    <source>
        <dbReference type="ARBA" id="ARBA00005336"/>
    </source>
</evidence>
<evidence type="ECO:0000256" key="2">
    <source>
        <dbReference type="ARBA" id="ARBA00022801"/>
    </source>
</evidence>
<keyword evidence="3" id="KW-0326">Glycosidase</keyword>
<dbReference type="GO" id="GO:0009251">
    <property type="term" value="P:glucan catabolic process"/>
    <property type="evidence" value="ECO:0007669"/>
    <property type="project" value="TreeGrafter"/>
</dbReference>
<dbReference type="SUPFAM" id="SSF51445">
    <property type="entry name" value="(Trans)glycosidases"/>
    <property type="match status" value="1"/>
</dbReference>
<feature type="compositionally biased region" description="Low complexity" evidence="4">
    <location>
        <begin position="27"/>
        <end position="57"/>
    </location>
</feature>
<dbReference type="GO" id="GO:0008422">
    <property type="term" value="F:beta-glucosidase activity"/>
    <property type="evidence" value="ECO:0007669"/>
    <property type="project" value="TreeGrafter"/>
</dbReference>
<dbReference type="InterPro" id="IPR026891">
    <property type="entry name" value="Fn3-like"/>
</dbReference>
<dbReference type="PANTHER" id="PTHR30620:SF117">
    <property type="entry name" value="BETA-1,4-XYLOSIDASE (EUROFUNG)"/>
    <property type="match status" value="1"/>
</dbReference>
<evidence type="ECO:0000313" key="8">
    <source>
        <dbReference type="Proteomes" id="UP000383932"/>
    </source>
</evidence>
<dbReference type="Pfam" id="PF00933">
    <property type="entry name" value="Glyco_hydro_3"/>
    <property type="match status" value="1"/>
</dbReference>
<accession>A0A5N5QJU3</accession>
<dbReference type="OrthoDB" id="2123594at2759"/>
<dbReference type="Proteomes" id="UP000383932">
    <property type="component" value="Unassembled WGS sequence"/>
</dbReference>
<dbReference type="FunFam" id="2.60.40.10:FF:000495">
    <property type="entry name" value="Periplasmic beta-glucosidase"/>
    <property type="match status" value="1"/>
</dbReference>
<dbReference type="AlphaFoldDB" id="A0A5N5QJU3"/>
<sequence>MKTVVWSGFLLAASTPMTLAQGSAAKSTSNSFSTTRTTTRTTTRSSTTTRAPTSAPSGRPLYKDPTASIEDRVKDLLPRMTIEEKVAQLIQGDINGWMDMADPKDNTLIYNATGLANMMKYKSGSIWAGYSAPFEKIAYAVTIGQKYLMENTTLGIPALIQSEGMSPHLEVRCLLTQTTIGLHGFTNNGTIFPSPLSMACTFNPDLVRKVAEVVGNEAEPLGITHIFAPVVDLSRELRWGRVEENWGEDHFLNGEMGLAFVEGIQNGRRHNTSSSAIARIAATCKHFAAFGSPQGGLNCAQVSGGERELRSTYLRPFSRACMNALSIMTAYSSYDGVPAVSSKHLLTDIVDLLMTAHGTCGDRECCAKQSLENGLQGEMGGGTYTYLTLPDQIRAGKVSEAALDETVSYMLRTKFSLGLFENPYPYADLDSQLRTKETLDLLLDVERQSIVLLENHNNTLPLSKTGTKSVALIGPSAGQVILGDYVFSGAKDNGVSPLDGFKRILAGTNVQVNYAEGCKLWSASEDGFPEAVAAAEKSDVAVVVVGTWSLDQTLLWSGVNATTGEHVDVSDLGLVGAQLNLIKAVKATGKKVVVVYVSGKPIAETWVYRNADAIISQFYGGELQGVALAEVIFGDYNPSGKTVVSWPRSVGTAPAFYDYLKASRPVDWTGPGWIEDDGTLVFGHEYTLDTPVPFWSFGHGLSYTTFQYSGLKFNKSTLKASDTLVVTVNVKNTGSRAGKEIVQVYITDVVSSVVTPVQSLQGFSQVDLNPGQSKSVSVSIPVQNLAVWTLDNKFVVEPGVFSVKLGSSQTVYVNGTVTVQ</sequence>
<name>A0A5N5QJU3_9AGAM</name>
<proteinExistence type="inferred from homology"/>
<dbReference type="InterPro" id="IPR036962">
    <property type="entry name" value="Glyco_hydro_3_N_sf"/>
</dbReference>
<protein>
    <recommendedName>
        <fullName evidence="6">Fibronectin type III-like domain-containing protein</fullName>
    </recommendedName>
</protein>
<feature type="signal peptide" evidence="5">
    <location>
        <begin position="1"/>
        <end position="20"/>
    </location>
</feature>
<dbReference type="PANTHER" id="PTHR30620">
    <property type="entry name" value="PERIPLASMIC BETA-GLUCOSIDASE-RELATED"/>
    <property type="match status" value="1"/>
</dbReference>
<dbReference type="SMART" id="SM01217">
    <property type="entry name" value="Fn3_like"/>
    <property type="match status" value="1"/>
</dbReference>
<reference evidence="7 8" key="1">
    <citation type="journal article" date="2019" name="Fungal Biol. Biotechnol.">
        <title>Draft genome sequence of fastidious pathogen Ceratobasidium theobromae, which causes vascular-streak dieback in Theobroma cacao.</title>
        <authorList>
            <person name="Ali S.S."/>
            <person name="Asman A."/>
            <person name="Shao J."/>
            <person name="Firmansyah A.P."/>
            <person name="Susilo A.W."/>
            <person name="Rosmana A."/>
            <person name="McMahon P."/>
            <person name="Junaid M."/>
            <person name="Guest D."/>
            <person name="Kheng T.Y."/>
            <person name="Meinhardt L.W."/>
            <person name="Bailey B.A."/>
        </authorList>
    </citation>
    <scope>NUCLEOTIDE SEQUENCE [LARGE SCALE GENOMIC DNA]</scope>
    <source>
        <strain evidence="7 8">CT2</strain>
    </source>
</reference>
<keyword evidence="8" id="KW-1185">Reference proteome</keyword>